<dbReference type="SUPFAM" id="SSF56988">
    <property type="entry name" value="Anthrax protective antigen"/>
    <property type="match status" value="1"/>
</dbReference>
<keyword evidence="8" id="KW-0106">Calcium</keyword>
<dbReference type="PROSITE" id="PS51760">
    <property type="entry name" value="GH10_2"/>
    <property type="match status" value="1"/>
</dbReference>
<dbReference type="PANTHER" id="PTHR31490">
    <property type="entry name" value="GLYCOSYL HYDROLASE"/>
    <property type="match status" value="1"/>
</dbReference>
<dbReference type="Gene3D" id="2.60.40.2030">
    <property type="match status" value="1"/>
</dbReference>
<evidence type="ECO:0000259" key="13">
    <source>
        <dbReference type="PROSITE" id="PS51820"/>
    </source>
</evidence>
<dbReference type="EMBL" id="SJPW01000006">
    <property type="protein sequence ID" value="TWU48879.1"/>
    <property type="molecule type" value="Genomic_DNA"/>
</dbReference>
<evidence type="ECO:0000256" key="10">
    <source>
        <dbReference type="ARBA" id="ARBA00023295"/>
    </source>
</evidence>
<evidence type="ECO:0000259" key="12">
    <source>
        <dbReference type="PROSITE" id="PS51760"/>
    </source>
</evidence>
<dbReference type="GO" id="GO:0007154">
    <property type="term" value="P:cell communication"/>
    <property type="evidence" value="ECO:0007669"/>
    <property type="project" value="InterPro"/>
</dbReference>
<evidence type="ECO:0000313" key="14">
    <source>
        <dbReference type="EMBL" id="TWU48879.1"/>
    </source>
</evidence>
<dbReference type="Pfam" id="PF00331">
    <property type="entry name" value="Glyco_hydro_10"/>
    <property type="match status" value="1"/>
</dbReference>
<comment type="similarity">
    <text evidence="2">Belongs to the glycosyl hydrolase 10 (cellulase F) family.</text>
</comment>
<keyword evidence="6" id="KW-0677">Repeat</keyword>
<dbReference type="Pfam" id="PF03160">
    <property type="entry name" value="Calx-beta"/>
    <property type="match status" value="1"/>
</dbReference>
<dbReference type="SMART" id="SM00758">
    <property type="entry name" value="PA14"/>
    <property type="match status" value="2"/>
</dbReference>
<dbReference type="Pfam" id="PF07691">
    <property type="entry name" value="PA14"/>
    <property type="match status" value="2"/>
</dbReference>
<evidence type="ECO:0000256" key="9">
    <source>
        <dbReference type="ARBA" id="ARBA00023277"/>
    </source>
</evidence>
<gene>
    <name evidence="14" type="primary">xynZ_2</name>
    <name evidence="14" type="ORF">Poly51_47830</name>
</gene>
<dbReference type="SUPFAM" id="SSF49785">
    <property type="entry name" value="Galactose-binding domain-like"/>
    <property type="match status" value="2"/>
</dbReference>
<evidence type="ECO:0000256" key="2">
    <source>
        <dbReference type="ARBA" id="ARBA00007495"/>
    </source>
</evidence>
<keyword evidence="11" id="KW-0624">Polysaccharide degradation</keyword>
<feature type="domain" description="GH10" evidence="12">
    <location>
        <begin position="804"/>
        <end position="1089"/>
    </location>
</feature>
<evidence type="ECO:0000256" key="1">
    <source>
        <dbReference type="ARBA" id="ARBA00000681"/>
    </source>
</evidence>
<organism evidence="14 15">
    <name type="scientific">Rubripirellula tenax</name>
    <dbReference type="NCBI Taxonomy" id="2528015"/>
    <lineage>
        <taxon>Bacteria</taxon>
        <taxon>Pseudomonadati</taxon>
        <taxon>Planctomycetota</taxon>
        <taxon>Planctomycetia</taxon>
        <taxon>Pirellulales</taxon>
        <taxon>Pirellulaceae</taxon>
        <taxon>Rubripirellula</taxon>
    </lineage>
</organism>
<dbReference type="GO" id="GO:0016020">
    <property type="term" value="C:membrane"/>
    <property type="evidence" value="ECO:0007669"/>
    <property type="project" value="InterPro"/>
</dbReference>
<proteinExistence type="inferred from homology"/>
<evidence type="ECO:0000313" key="15">
    <source>
        <dbReference type="Proteomes" id="UP000318288"/>
    </source>
</evidence>
<dbReference type="EC" id="3.2.1.8" evidence="3"/>
<comment type="catalytic activity">
    <reaction evidence="1">
        <text>Endohydrolysis of (1-&gt;4)-beta-D-xylosidic linkages in xylans.</text>
        <dbReference type="EC" id="3.2.1.8"/>
    </reaction>
</comment>
<reference evidence="14 15" key="1">
    <citation type="submission" date="2019-02" db="EMBL/GenBank/DDBJ databases">
        <title>Deep-cultivation of Planctomycetes and their phenomic and genomic characterization uncovers novel biology.</title>
        <authorList>
            <person name="Wiegand S."/>
            <person name="Jogler M."/>
            <person name="Boedeker C."/>
            <person name="Pinto D."/>
            <person name="Vollmers J."/>
            <person name="Rivas-Marin E."/>
            <person name="Kohn T."/>
            <person name="Peeters S.H."/>
            <person name="Heuer A."/>
            <person name="Rast P."/>
            <person name="Oberbeckmann S."/>
            <person name="Bunk B."/>
            <person name="Jeske O."/>
            <person name="Meyerdierks A."/>
            <person name="Storesund J.E."/>
            <person name="Kallscheuer N."/>
            <person name="Luecker S."/>
            <person name="Lage O.M."/>
            <person name="Pohl T."/>
            <person name="Merkel B.J."/>
            <person name="Hornburger P."/>
            <person name="Mueller R.-W."/>
            <person name="Bruemmer F."/>
            <person name="Labrenz M."/>
            <person name="Spormann A.M."/>
            <person name="Op Den Camp H."/>
            <person name="Overmann J."/>
            <person name="Amann R."/>
            <person name="Jetten M.S.M."/>
            <person name="Mascher T."/>
            <person name="Medema M.H."/>
            <person name="Devos D.P."/>
            <person name="Kaster A.-K."/>
            <person name="Ovreas L."/>
            <person name="Rohde M."/>
            <person name="Galperin M.Y."/>
            <person name="Jogler C."/>
        </authorList>
    </citation>
    <scope>NUCLEOTIDE SEQUENCE [LARGE SCALE GENOMIC DNA]</scope>
    <source>
        <strain evidence="14 15">Poly51</strain>
    </source>
</reference>
<dbReference type="InterPro" id="IPR008979">
    <property type="entry name" value="Galactose-bd-like_sf"/>
</dbReference>
<name>A0A5C6ENF3_9BACT</name>
<evidence type="ECO:0000256" key="4">
    <source>
        <dbReference type="ARBA" id="ARBA00022651"/>
    </source>
</evidence>
<evidence type="ECO:0000256" key="5">
    <source>
        <dbReference type="ARBA" id="ARBA00022729"/>
    </source>
</evidence>
<dbReference type="InterPro" id="IPR001000">
    <property type="entry name" value="GH10_dom"/>
</dbReference>
<dbReference type="SMART" id="SM00237">
    <property type="entry name" value="Calx_beta"/>
    <property type="match status" value="1"/>
</dbReference>
<feature type="domain" description="PA14" evidence="13">
    <location>
        <begin position="4"/>
        <end position="141"/>
    </location>
</feature>
<evidence type="ECO:0000256" key="6">
    <source>
        <dbReference type="ARBA" id="ARBA00022737"/>
    </source>
</evidence>
<feature type="domain" description="PA14" evidence="13">
    <location>
        <begin position="144"/>
        <end position="302"/>
    </location>
</feature>
<dbReference type="Gene3D" id="2.60.120.260">
    <property type="entry name" value="Galactose-binding domain-like"/>
    <property type="match status" value="2"/>
</dbReference>
<dbReference type="SUPFAM" id="SSF141072">
    <property type="entry name" value="CalX-like"/>
    <property type="match status" value="1"/>
</dbReference>
<dbReference type="InterPro" id="IPR017853">
    <property type="entry name" value="GH"/>
</dbReference>
<dbReference type="Gene3D" id="2.60.120.1560">
    <property type="match status" value="1"/>
</dbReference>
<keyword evidence="15" id="KW-1185">Reference proteome</keyword>
<protein>
    <recommendedName>
        <fullName evidence="3">endo-1,4-beta-xylanase</fullName>
        <ecNumber evidence="3">3.2.1.8</ecNumber>
    </recommendedName>
</protein>
<dbReference type="GO" id="GO:0031176">
    <property type="term" value="F:endo-1,4-beta-xylanase activity"/>
    <property type="evidence" value="ECO:0007669"/>
    <property type="project" value="UniProtKB-EC"/>
</dbReference>
<dbReference type="Gene3D" id="3.20.20.80">
    <property type="entry name" value="Glycosidases"/>
    <property type="match status" value="1"/>
</dbReference>
<dbReference type="PROSITE" id="PS51820">
    <property type="entry name" value="PA14"/>
    <property type="match status" value="2"/>
</dbReference>
<dbReference type="SUPFAM" id="SSF51445">
    <property type="entry name" value="(Trans)glycosidases"/>
    <property type="match status" value="1"/>
</dbReference>
<evidence type="ECO:0000256" key="11">
    <source>
        <dbReference type="ARBA" id="ARBA00023326"/>
    </source>
</evidence>
<keyword evidence="10 14" id="KW-0326">Glycosidase</keyword>
<dbReference type="Gene3D" id="3.90.182.10">
    <property type="entry name" value="Toxin - Anthrax Protective Antigen,domain 1"/>
    <property type="match status" value="1"/>
</dbReference>
<dbReference type="InterPro" id="IPR003644">
    <property type="entry name" value="Calx_beta"/>
</dbReference>
<accession>A0A5C6ENF3</accession>
<keyword evidence="7 14" id="KW-0378">Hydrolase</keyword>
<dbReference type="GO" id="GO:0045493">
    <property type="term" value="P:xylan catabolic process"/>
    <property type="evidence" value="ECO:0007669"/>
    <property type="project" value="UniProtKB-KW"/>
</dbReference>
<dbReference type="InterPro" id="IPR037524">
    <property type="entry name" value="PA14/GLEYA"/>
</dbReference>
<evidence type="ECO:0000256" key="8">
    <source>
        <dbReference type="ARBA" id="ARBA00022837"/>
    </source>
</evidence>
<keyword evidence="5" id="KW-0732">Signal</keyword>
<keyword evidence="4 14" id="KW-0858">Xylan degradation</keyword>
<dbReference type="InterPro" id="IPR044846">
    <property type="entry name" value="GH10"/>
</dbReference>
<dbReference type="Proteomes" id="UP000318288">
    <property type="component" value="Unassembled WGS sequence"/>
</dbReference>
<comment type="caution">
    <text evidence="14">The sequence shown here is derived from an EMBL/GenBank/DDBJ whole genome shotgun (WGS) entry which is preliminary data.</text>
</comment>
<evidence type="ECO:0000256" key="7">
    <source>
        <dbReference type="ARBA" id="ARBA00022801"/>
    </source>
</evidence>
<sequence>MAADIGQGLQAQYFDNADLSGTALSRFESGVNFDWGSASPDASISNDFFSARWSGQVEARYTEAYAFQVDADEGARLWVNGQLLVDQFDASGLTAVTATIDLVAGRRYDLVMEYRESTGNASAKLQWSSPSQSLEVVPESQLTPSVRGSIAEDFFAGIPGDALSALTGDADFPSQPLTSSLLSSFQTSSDVGDQFGRRVHGLLHAPVTGAYTFYLAADSTAELRLSTGVDAGQSQKIAEVTVAVAPTDWTSRPEQKSAVIQLVAGQSYFIEALHKESTGADHLAVGWQVPGESSIVVIPGEVLSMDRPTVRIFAETPIAAEGSGSSASFQVVRDGGSISHPLTVHYVTGGSATAGSDYTALSGTVTIPPFAESATILVTPTVDSDIEGDESVTIQLKAGVDYDVAFKSERVVLGTIQDDALIPSGSTSLWTGNSLSDFNQRFGATFSAVSDPTFGTVIQANVTSQPANVFSVQMGQSIDAPVVEGDLLLAEFYVRSAGVDPGTVLAVFEINGPPYTQSLNRGFSVGSNWTKVQLPFAAVESYASGDARFGFQIGQHVQTLQFADIALRNYGQPRTIAPETSFWLNNIGGTWGTAQTVPVSGQTFDSAYEVATTTLPPANWNLQAVERNQSPVANGDTMRIEFSARATSGLAPAAQFAVQRTDTYATLASQNLTIGTAWTPFSFDITVGQAFSTEGLQFVLNVGGALQTLQFGGVTWTNLDNSVDLDELPEQFPSARYEGRSGTDAWRDDAQTRIENERTRTVVVNVRDENGLPIDGAVVSLRQTDHEFRFGSAIEGYGGRLDPNGNTEALKYQSEIKRLFNTVVVENSLKWPGYVNDPSTGEAVANFAASNDLYLRGHNVIWPSRGNMPASVWDEYDSRFVTDGDAAAEAWLADTINARIDQVALDFANSANEWDVVNEPFDNNAVMAILGDDAVVGWYQRLRAADSTLKLALNDYGIFAGNGANTAHRENFEYWIDKLVNANVLDVIGEQSHYNDGNLTDITTFASFIVDYQTRFNTSIAITEFDVNSTDEQLQADYLRDYMTMSFSQPAIEQFLHWGFWEDSHWLPNAALYRSDFSIKPNGQAYEDLVFGNWWTDVRGTTRSGSLTSQAFTGDYEVLVQFGGVSYPATTMRVDGTGVTTVTVDLPVDVSVPAATVSLMGVSYGGATASYGGDEVAPNKQPLMPGFTATEASYTNYDEGLNRVVVDIDHLASPSLTAADFEFRVGNTSDPESWLLLSPSSAIPLPAISVSEPSASGTSRVTLTWPDKAIKNTWVQTTVKVTENTGLEDPVVFYFGNQVADVFSTASEASQLRVTAFDVIQIRGNQQLDRALVGINSKYDINRDGRVTSFDTLIARSNQVLLTGLLMFAAPPLTQPPVQPLVAGMSQVAQQPNIGTTHGASESTITAAKDSTIPVVKQDFRARFLARLARARSRANADSTVATETAERSSPDLVVNRWLEHRIALIQAMRARITLLRNSLNR</sequence>
<keyword evidence="9" id="KW-0119">Carbohydrate metabolism</keyword>
<dbReference type="SMART" id="SM00633">
    <property type="entry name" value="Glyco_10"/>
    <property type="match status" value="1"/>
</dbReference>
<dbReference type="InterPro" id="IPR038081">
    <property type="entry name" value="CalX-like_sf"/>
</dbReference>
<dbReference type="InterPro" id="IPR011658">
    <property type="entry name" value="PA14_dom"/>
</dbReference>
<dbReference type="PANTHER" id="PTHR31490:SF88">
    <property type="entry name" value="BETA-XYLANASE"/>
    <property type="match status" value="1"/>
</dbReference>
<evidence type="ECO:0000256" key="3">
    <source>
        <dbReference type="ARBA" id="ARBA00012590"/>
    </source>
</evidence>